<sequence length="362" mass="41989">MRLTRVLFRRKLPVRRNHPINFNNAWQEGRTLPLTDTDDRKVLTSMGIPVVSPQDVIQSSYVMPYEVPEYDPPKSIIRENLPKDESHPLWKDRPVHTFGDRTYFPVNHQLDLAKNLTKTVELDVGLPSRLIQSVEKTSLSEEALSSVEDMIKETQMFDAIQKKLPFNYKVPFIGWHPVNDRMSSKTPYPVTMSWQYKEARKYGIPLPRSTLNLTRGLFRLLDQFCPEAKDILHRVNHEKQILRQYFNRLGSYTRVSVHLPFSVCHSLLRAHTLVNNYTNPVPDLANEDQFAANSLMLSFASALGQARLLYGSQFSDVLPEPITVHFINTDVKNIFWHEKEMSSLYDVCEYVQGRPMFEGLKL</sequence>
<name>A0A7R8HAG8_LEPSM</name>
<dbReference type="InterPro" id="IPR052482">
    <property type="entry name" value="mtLSU_mL37"/>
</dbReference>
<dbReference type="OrthoDB" id="5835618at2759"/>
<dbReference type="EMBL" id="HG994584">
    <property type="protein sequence ID" value="CAF2956488.1"/>
    <property type="molecule type" value="Genomic_DNA"/>
</dbReference>
<organism evidence="1 2">
    <name type="scientific">Lepeophtheirus salmonis</name>
    <name type="common">Salmon louse</name>
    <name type="synonym">Caligus salmonis</name>
    <dbReference type="NCBI Taxonomy" id="72036"/>
    <lineage>
        <taxon>Eukaryota</taxon>
        <taxon>Metazoa</taxon>
        <taxon>Ecdysozoa</taxon>
        <taxon>Arthropoda</taxon>
        <taxon>Crustacea</taxon>
        <taxon>Multicrustacea</taxon>
        <taxon>Hexanauplia</taxon>
        <taxon>Copepoda</taxon>
        <taxon>Siphonostomatoida</taxon>
        <taxon>Caligidae</taxon>
        <taxon>Lepeophtheirus</taxon>
    </lineage>
</organism>
<keyword evidence="2" id="KW-1185">Reference proteome</keyword>
<dbReference type="AlphaFoldDB" id="A0A7R8HAG8"/>
<dbReference type="PANTHER" id="PTHR15889:SF2">
    <property type="entry name" value="LARGE RIBOSOMAL SUBUNIT PROTEIN ML37"/>
    <property type="match status" value="1"/>
</dbReference>
<dbReference type="PANTHER" id="PTHR15889">
    <property type="entry name" value="MITOCHONDRIAL RIBOSOMAL PROTEIN L37"/>
    <property type="match status" value="1"/>
</dbReference>
<reference evidence="1" key="1">
    <citation type="submission" date="2021-02" db="EMBL/GenBank/DDBJ databases">
        <authorList>
            <person name="Bekaert M."/>
        </authorList>
    </citation>
    <scope>NUCLEOTIDE SEQUENCE</scope>
    <source>
        <strain evidence="1">IoA-00</strain>
    </source>
</reference>
<gene>
    <name evidence="1" type="ORF">LSAA_10815</name>
</gene>
<evidence type="ECO:0000313" key="1">
    <source>
        <dbReference type="EMBL" id="CAF2956488.1"/>
    </source>
</evidence>
<dbReference type="Proteomes" id="UP000675881">
    <property type="component" value="Chromosome 5"/>
</dbReference>
<dbReference type="GO" id="GO:0005739">
    <property type="term" value="C:mitochondrion"/>
    <property type="evidence" value="ECO:0007669"/>
    <property type="project" value="TreeGrafter"/>
</dbReference>
<protein>
    <submittedName>
        <fullName evidence="1">MRPL37</fullName>
    </submittedName>
</protein>
<proteinExistence type="predicted"/>
<accession>A0A7R8HAG8</accession>
<evidence type="ECO:0000313" key="2">
    <source>
        <dbReference type="Proteomes" id="UP000675881"/>
    </source>
</evidence>